<feature type="region of interest" description="Disordered" evidence="1">
    <location>
        <begin position="129"/>
        <end position="195"/>
    </location>
</feature>
<evidence type="ECO:0000256" key="1">
    <source>
        <dbReference type="SAM" id="MobiDB-lite"/>
    </source>
</evidence>
<organism evidence="2">
    <name type="scientific">freshwater metagenome</name>
    <dbReference type="NCBI Taxonomy" id="449393"/>
    <lineage>
        <taxon>unclassified sequences</taxon>
        <taxon>metagenomes</taxon>
        <taxon>ecological metagenomes</taxon>
    </lineage>
</organism>
<gene>
    <name evidence="2" type="ORF">UFOPK1591_00831</name>
</gene>
<sequence>MVRKLKSSETLTNPVKLYGIAKAALSNMQLSNSLNNVDTMVSIGLALRNIPLDSVVFVQYPGTTGGDGVYTARVQPIEWAAEELFAAILADQPVTVVGGTGVGSIADPNADAQRAADEAAAEAAKAKASASAAAKSKKTPTATPKPSTTATATPTPTPTSVATQEAVAKVELSDEIRGQSANDYTCSKGRTLNDQ</sequence>
<feature type="compositionally biased region" description="Polar residues" evidence="1">
    <location>
        <begin position="179"/>
        <end position="195"/>
    </location>
</feature>
<evidence type="ECO:0000313" key="2">
    <source>
        <dbReference type="EMBL" id="CAB4562519.1"/>
    </source>
</evidence>
<reference evidence="2" key="1">
    <citation type="submission" date="2020-05" db="EMBL/GenBank/DDBJ databases">
        <authorList>
            <person name="Chiriac C."/>
            <person name="Salcher M."/>
            <person name="Ghai R."/>
            <person name="Kavagutti S V."/>
        </authorList>
    </citation>
    <scope>NUCLEOTIDE SEQUENCE</scope>
</reference>
<protein>
    <submittedName>
        <fullName evidence="2">Unannotated protein</fullName>
    </submittedName>
</protein>
<proteinExistence type="predicted"/>
<accession>A0A6J6DI71</accession>
<name>A0A6J6DI71_9ZZZZ</name>
<feature type="compositionally biased region" description="Low complexity" evidence="1">
    <location>
        <begin position="129"/>
        <end position="163"/>
    </location>
</feature>
<dbReference type="EMBL" id="CAEZTD010000056">
    <property type="protein sequence ID" value="CAB4562519.1"/>
    <property type="molecule type" value="Genomic_DNA"/>
</dbReference>
<dbReference type="AlphaFoldDB" id="A0A6J6DI71"/>